<evidence type="ECO:0000256" key="1">
    <source>
        <dbReference type="SAM" id="SignalP"/>
    </source>
</evidence>
<dbReference type="OrthoDB" id="103154at2"/>
<accession>A0A2S7SVK5</accession>
<evidence type="ECO:0008006" key="4">
    <source>
        <dbReference type="Google" id="ProtNLM"/>
    </source>
</evidence>
<dbReference type="InterPro" id="IPR011486">
    <property type="entry name" value="BBP2"/>
</dbReference>
<reference evidence="2 3" key="1">
    <citation type="submission" date="2018-01" db="EMBL/GenBank/DDBJ databases">
        <title>A novel member of the phylum Bacteroidetes isolated from glacier ice.</title>
        <authorList>
            <person name="Liu Q."/>
            <person name="Xin Y.-H."/>
        </authorList>
    </citation>
    <scope>NUCLEOTIDE SEQUENCE [LARGE SCALE GENOMIC DNA]</scope>
    <source>
        <strain evidence="2 3">RB1R16</strain>
    </source>
</reference>
<feature type="chain" id="PRO_5015745784" description="Porin" evidence="1">
    <location>
        <begin position="27"/>
        <end position="390"/>
    </location>
</feature>
<keyword evidence="1" id="KW-0732">Signal</keyword>
<dbReference type="Pfam" id="PF07642">
    <property type="entry name" value="BBP2"/>
    <property type="match status" value="1"/>
</dbReference>
<feature type="signal peptide" evidence="1">
    <location>
        <begin position="1"/>
        <end position="26"/>
    </location>
</feature>
<dbReference type="InterPro" id="IPR023614">
    <property type="entry name" value="Porin_dom_sf"/>
</dbReference>
<gene>
    <name evidence="2" type="ORF">CJD36_011725</name>
</gene>
<comment type="caution">
    <text evidence="2">The sequence shown here is derived from an EMBL/GenBank/DDBJ whole genome shotgun (WGS) entry which is preliminary data.</text>
</comment>
<evidence type="ECO:0000313" key="3">
    <source>
        <dbReference type="Proteomes" id="UP000239872"/>
    </source>
</evidence>
<keyword evidence="3" id="KW-1185">Reference proteome</keyword>
<dbReference type="RefSeq" id="WP_105039363.1">
    <property type="nucleotide sequence ID" value="NZ_PPSL01000003.1"/>
</dbReference>
<dbReference type="Proteomes" id="UP000239872">
    <property type="component" value="Unassembled WGS sequence"/>
</dbReference>
<dbReference type="AlphaFoldDB" id="A0A2S7SVK5"/>
<name>A0A2S7SVK5_9BACT</name>
<organism evidence="2 3">
    <name type="scientific">Flavipsychrobacter stenotrophus</name>
    <dbReference type="NCBI Taxonomy" id="2077091"/>
    <lineage>
        <taxon>Bacteria</taxon>
        <taxon>Pseudomonadati</taxon>
        <taxon>Bacteroidota</taxon>
        <taxon>Chitinophagia</taxon>
        <taxon>Chitinophagales</taxon>
        <taxon>Chitinophagaceae</taxon>
        <taxon>Flavipsychrobacter</taxon>
    </lineage>
</organism>
<dbReference type="Gene3D" id="2.40.160.10">
    <property type="entry name" value="Porin"/>
    <property type="match status" value="1"/>
</dbReference>
<sequence length="390" mass="43628">MIRSFTKGILVTATALSFLSPGKSIAQKVDTVSTFSITGYIDAYYAYYTDSVGPGSYQKFPTTSPRSNTPGLNIAQVSVQYAGQKLRGMATFHYGDIANSTWANPYNNIQEAHIGFKVCNKLWVDGGFFRTHFGTELLTPAENITSSVTVGTYHEPYYESGLRLNWDPTAKLSVNVYLLNGYNQFIDNNNKKSVGLAATYAINEHLGIGYTNYIGDDAAPNSTIKQLRFHNNAFLNYQKNKFRMQIGGDYCLQQNSDIATHSKSASMYSALATFRYQCAPKMGVYVRGEMFSDPEGYMSTTFLDSKGKVTGYKLMGYTAGAEFKPTPESYIKLEGRFLQMDNDQYIYYYNGVAQNTRFEIMLNGGITFDMLRKVTTRVVAEDESEESLTK</sequence>
<dbReference type="SUPFAM" id="SSF56935">
    <property type="entry name" value="Porins"/>
    <property type="match status" value="1"/>
</dbReference>
<dbReference type="EMBL" id="PPSL01000003">
    <property type="protein sequence ID" value="PQJ10635.1"/>
    <property type="molecule type" value="Genomic_DNA"/>
</dbReference>
<evidence type="ECO:0000313" key="2">
    <source>
        <dbReference type="EMBL" id="PQJ10635.1"/>
    </source>
</evidence>
<protein>
    <recommendedName>
        <fullName evidence="4">Porin</fullName>
    </recommendedName>
</protein>
<proteinExistence type="predicted"/>